<evidence type="ECO:0000313" key="2">
    <source>
        <dbReference type="EMBL" id="MFD0966957.1"/>
    </source>
</evidence>
<evidence type="ECO:0000256" key="1">
    <source>
        <dbReference type="SAM" id="Phobius"/>
    </source>
</evidence>
<dbReference type="EMBL" id="JBHTJN010000028">
    <property type="protein sequence ID" value="MFD0966957.1"/>
    <property type="molecule type" value="Genomic_DNA"/>
</dbReference>
<comment type="caution">
    <text evidence="2">The sequence shown here is derived from an EMBL/GenBank/DDBJ whole genome shotgun (WGS) entry which is preliminary data.</text>
</comment>
<keyword evidence="1" id="KW-1133">Transmembrane helix</keyword>
<dbReference type="InterPro" id="IPR016419">
    <property type="entry name" value="Prepilin_Pept-dep_B_prd"/>
</dbReference>
<keyword evidence="1" id="KW-0812">Transmembrane</keyword>
<organism evidence="2 3">
    <name type="scientific">Seminibacterium arietis</name>
    <dbReference type="NCBI Taxonomy" id="1173502"/>
    <lineage>
        <taxon>Bacteria</taxon>
        <taxon>Pseudomonadati</taxon>
        <taxon>Pseudomonadota</taxon>
        <taxon>Gammaproteobacteria</taxon>
        <taxon>Pasteurellales</taxon>
        <taxon>Pasteurellaceae</taxon>
        <taxon>Seminibacterium</taxon>
    </lineage>
</organism>
<evidence type="ECO:0000313" key="3">
    <source>
        <dbReference type="Proteomes" id="UP001596996"/>
    </source>
</evidence>
<reference evidence="3" key="1">
    <citation type="journal article" date="2019" name="Int. J. Syst. Evol. Microbiol.">
        <title>The Global Catalogue of Microorganisms (GCM) 10K type strain sequencing project: providing services to taxonomists for standard genome sequencing and annotation.</title>
        <authorList>
            <consortium name="The Broad Institute Genomics Platform"/>
            <consortium name="The Broad Institute Genome Sequencing Center for Infectious Disease"/>
            <person name="Wu L."/>
            <person name="Ma J."/>
        </authorList>
    </citation>
    <scope>NUCLEOTIDE SEQUENCE [LARGE SCALE GENOMIC DNA]</scope>
    <source>
        <strain evidence="3">CCUG 61707</strain>
    </source>
</reference>
<feature type="transmembrane region" description="Helical" evidence="1">
    <location>
        <begin position="9"/>
        <end position="30"/>
    </location>
</feature>
<gene>
    <name evidence="2" type="ORF">ACFQ02_09000</name>
</gene>
<keyword evidence="1" id="KW-0472">Membrane</keyword>
<dbReference type="PIRSF" id="PIRSF004525">
    <property type="entry name" value="Pilin_peptidase-dep_B_prd"/>
    <property type="match status" value="1"/>
</dbReference>
<protein>
    <recommendedName>
        <fullName evidence="4">Type II secretory pathway, component PulJ</fullName>
    </recommendedName>
</protein>
<proteinExistence type="predicted"/>
<dbReference type="Proteomes" id="UP001596996">
    <property type="component" value="Unassembled WGS sequence"/>
</dbReference>
<evidence type="ECO:0008006" key="4">
    <source>
        <dbReference type="Google" id="ProtNLM"/>
    </source>
</evidence>
<accession>A0ABW3IBB0</accession>
<keyword evidence="3" id="KW-1185">Reference proteome</keyword>
<dbReference type="RefSeq" id="WP_380822024.1">
    <property type="nucleotide sequence ID" value="NZ_JBHTJN010000028.1"/>
</dbReference>
<name>A0ABW3IBB0_9PAST</name>
<sequence length="239" mass="27479">MKIYHGQTLFSLIISISLSTLLMLVIIHFYSQTQQQNKEMILRLHLQNEIQRVNQLIGKDLRRTGFRALSEKLSSNNLSLFEQDENGTAVVIAQADYEQNNSCVLFFYDLDGTGCIGTTYKGGTCIQENKNSAQKIERELFGYRLNKKMLETRLTYKNAINQKCNKSQCQSYTHQPACNSGGWVDLLDENEIEIIKLQFNWLIENTAIESKIAGRLKKYPQIEYETNIIIPLLNQGINK</sequence>